<evidence type="ECO:0000259" key="3">
    <source>
        <dbReference type="Pfam" id="PF02397"/>
    </source>
</evidence>
<evidence type="ECO:0000256" key="2">
    <source>
        <dbReference type="ARBA" id="ARBA00022679"/>
    </source>
</evidence>
<proteinExistence type="predicted"/>
<evidence type="ECO:0000256" key="1">
    <source>
        <dbReference type="ARBA" id="ARBA00022676"/>
    </source>
</evidence>
<accession>A0A6H9GEW3</accession>
<dbReference type="Pfam" id="PF02397">
    <property type="entry name" value="Bac_transf"/>
    <property type="match status" value="1"/>
</dbReference>
<dbReference type="RefSeq" id="WP_174236766.1">
    <property type="nucleotide sequence ID" value="NZ_BJCH01000004.1"/>
</dbReference>
<dbReference type="InterPro" id="IPR003362">
    <property type="entry name" value="Bact_transf"/>
</dbReference>
<organism evidence="4 5">
    <name type="scientific">Microcystis aeruginosa NIES-3787</name>
    <dbReference type="NCBI Taxonomy" id="2517782"/>
    <lineage>
        <taxon>Bacteria</taxon>
        <taxon>Bacillati</taxon>
        <taxon>Cyanobacteriota</taxon>
        <taxon>Cyanophyceae</taxon>
        <taxon>Oscillatoriophycideae</taxon>
        <taxon>Chroococcales</taxon>
        <taxon>Microcystaceae</taxon>
        <taxon>Microcystis</taxon>
    </lineage>
</organism>
<comment type="caution">
    <text evidence="4">The sequence shown here is derived from an EMBL/GenBank/DDBJ whole genome shotgun (WGS) entry which is preliminary data.</text>
</comment>
<protein>
    <submittedName>
        <fullName evidence="4">Glycosyl transferase, WecB/TagA/CpsF family protein</fullName>
    </submittedName>
</protein>
<evidence type="ECO:0000313" key="4">
    <source>
        <dbReference type="EMBL" id="GCL44932.1"/>
    </source>
</evidence>
<sequence length="501" mass="57885">MKVLLVASTGGHFQAMQKLRLFWENHNCCWVTFRTPETQEILQDYPVYWAYAPTNRNIPNLWRNFVLAAQVLLKERPQLILSTGAGVAVPFIILGKLLGCQIVFVESFTRVEALSLSARVGKFLQKSYLDELPQFWNVLKEDMSLVATSPPTLDEIKAYDRNDWKRLAIRSGMTGAWRMGATKNLASFEEVIHQDITYIQSWKRGKDLQIILQTLFKIVRNFLGTKTGVDLKKTLPRQVQLLNITLDNLSRTELLHQIDRGFVVTPNVDHLIKLQKDPEFLRIYQLADYRICDSQILLLASKFLRTPIREKISGSDFFPAFCQYHRKHEDIRIFLLGGNPESVEIARQKINQRTGREIIVGVYSPPFGFDESEILSREIVDRITQCNPSVLAVGVGAPKQEKWIFRYKDCLPNVRIFLAIGSTIEFEAGTLQRAPEWMSKAGLEWLYRLWMEPQRLWKRYLIEDIPFFGLIILQKLGFYKTSVPQGSLVDIEPLDGNYIRN</sequence>
<dbReference type="EMBL" id="BJCH01000004">
    <property type="protein sequence ID" value="GCL44932.1"/>
    <property type="molecule type" value="Genomic_DNA"/>
</dbReference>
<keyword evidence="2 4" id="KW-0808">Transferase</keyword>
<feature type="domain" description="Bacterial sugar transferase" evidence="3">
    <location>
        <begin position="118"/>
        <end position="219"/>
    </location>
</feature>
<dbReference type="PANTHER" id="PTHR34136:SF1">
    <property type="entry name" value="UDP-N-ACETYL-D-MANNOSAMINURONIC ACID TRANSFERASE"/>
    <property type="match status" value="1"/>
</dbReference>
<gene>
    <name evidence="4" type="ORF">NIES3787_06110</name>
</gene>
<dbReference type="AlphaFoldDB" id="A0A6H9GEW3"/>
<evidence type="ECO:0000313" key="5">
    <source>
        <dbReference type="Proteomes" id="UP000438874"/>
    </source>
</evidence>
<dbReference type="InterPro" id="IPR004629">
    <property type="entry name" value="WecG_TagA_CpsF"/>
</dbReference>
<keyword evidence="1" id="KW-0328">Glycosyltransferase</keyword>
<dbReference type="Gene3D" id="3.40.50.2000">
    <property type="entry name" value="Glycogen Phosphorylase B"/>
    <property type="match status" value="1"/>
</dbReference>
<dbReference type="Proteomes" id="UP000438874">
    <property type="component" value="Unassembled WGS sequence"/>
</dbReference>
<dbReference type="Pfam" id="PF03808">
    <property type="entry name" value="Glyco_tran_WecG"/>
    <property type="match status" value="1"/>
</dbReference>
<dbReference type="GO" id="GO:0016758">
    <property type="term" value="F:hexosyltransferase activity"/>
    <property type="evidence" value="ECO:0007669"/>
    <property type="project" value="TreeGrafter"/>
</dbReference>
<dbReference type="NCBIfam" id="TIGR00696">
    <property type="entry name" value="wecG_tagA_cpsF"/>
    <property type="match status" value="1"/>
</dbReference>
<name>A0A6H9GEW3_MICAE</name>
<reference evidence="4 5" key="1">
    <citation type="submission" date="2019-02" db="EMBL/GenBank/DDBJ databases">
        <title>Draft genome sequence of Arthrospira platensis NIES-3787.</title>
        <authorList>
            <person name="Yamaguchi H."/>
            <person name="Suzuki S."/>
            <person name="Kawachi M."/>
        </authorList>
    </citation>
    <scope>NUCLEOTIDE SEQUENCE [LARGE SCALE GENOMIC DNA]</scope>
    <source>
        <strain evidence="4 5">NIES-3787</strain>
    </source>
</reference>
<dbReference type="PANTHER" id="PTHR34136">
    <property type="match status" value="1"/>
</dbReference>
<dbReference type="CDD" id="cd06533">
    <property type="entry name" value="Glyco_transf_WecG_TagA"/>
    <property type="match status" value="1"/>
</dbReference>
<dbReference type="GO" id="GO:0006488">
    <property type="term" value="P:dolichol-linked oligosaccharide biosynthetic process"/>
    <property type="evidence" value="ECO:0007669"/>
    <property type="project" value="InterPro"/>
</dbReference>
<dbReference type="SUPFAM" id="SSF53756">
    <property type="entry name" value="UDP-Glycosyltransferase/glycogen phosphorylase"/>
    <property type="match status" value="1"/>
</dbReference>